<sequence>MVQIACSSTEAPLPRERTAAAVDFSGAWEVDFSQSENIRDSFDALLRELQRQVERQNRGMKQGGGSLSVNANSGASLYALARMAEVVTEPQLLNIIQSMTDVTVKREGSFALDCEFHPGQLDRRDSPLGRELCGWDDHQLVFQLYLPDGLSVYHRMTLDPGGDRLHIATTLRSDQVSWPFNVDRVYRRYDPNSGGIRCKQTLSKGKVCTTERAPR</sequence>
<accession>A0ABT3SW20</accession>
<dbReference type="EMBL" id="SHNP01000002">
    <property type="protein sequence ID" value="MCX2973532.1"/>
    <property type="molecule type" value="Genomic_DNA"/>
</dbReference>
<proteinExistence type="predicted"/>
<dbReference type="RefSeq" id="WP_279252424.1">
    <property type="nucleotide sequence ID" value="NZ_SHNP01000002.1"/>
</dbReference>
<name>A0ABT3SW20_9GAMM</name>
<dbReference type="Proteomes" id="UP001143307">
    <property type="component" value="Unassembled WGS sequence"/>
</dbReference>
<keyword evidence="2" id="KW-1185">Reference proteome</keyword>
<evidence type="ECO:0000313" key="2">
    <source>
        <dbReference type="Proteomes" id="UP001143307"/>
    </source>
</evidence>
<reference evidence="1" key="1">
    <citation type="submission" date="2019-02" db="EMBL/GenBank/DDBJ databases">
        <authorList>
            <person name="Li S.-H."/>
        </authorList>
    </citation>
    <scope>NUCLEOTIDE SEQUENCE</scope>
    <source>
        <strain evidence="1">IMCC8485</strain>
    </source>
</reference>
<evidence type="ECO:0000313" key="1">
    <source>
        <dbReference type="EMBL" id="MCX2973532.1"/>
    </source>
</evidence>
<protein>
    <submittedName>
        <fullName evidence="1">Uncharacterized protein</fullName>
    </submittedName>
</protein>
<gene>
    <name evidence="1" type="ORF">EYC87_08040</name>
</gene>
<organism evidence="1 2">
    <name type="scientific">Candidatus Seongchinamella marina</name>
    <dbReference type="NCBI Taxonomy" id="2518990"/>
    <lineage>
        <taxon>Bacteria</taxon>
        <taxon>Pseudomonadati</taxon>
        <taxon>Pseudomonadota</taxon>
        <taxon>Gammaproteobacteria</taxon>
        <taxon>Cellvibrionales</taxon>
        <taxon>Halieaceae</taxon>
        <taxon>Seongchinamella</taxon>
    </lineage>
</organism>
<comment type="caution">
    <text evidence="1">The sequence shown here is derived from an EMBL/GenBank/DDBJ whole genome shotgun (WGS) entry which is preliminary data.</text>
</comment>